<gene>
    <name evidence="2" type="ORF">BJ993_004516</name>
</gene>
<dbReference type="EMBL" id="JACBZM010000001">
    <property type="protein sequence ID" value="NYI47436.1"/>
    <property type="molecule type" value="Genomic_DNA"/>
</dbReference>
<evidence type="ECO:0000313" key="2">
    <source>
        <dbReference type="EMBL" id="NYI47436.1"/>
    </source>
</evidence>
<sequence length="189" mass="20262">MVLVLVVVGVAIAVSSGDDDPVAEDRESDTTEQTGSTDGPTDALTDAVTEPPTEPSTEEASTEPTAELAFTFPDHFRGVPIEEAESQRQAKRSEYRSQALYPREGADLMLFQWFPDDDLDDWTTYQATDGQYPVTPVGEGKCYPGTVSGDYCGIEVAGGVLTLVGNHENGIEGNEAIIEALQEMAALVE</sequence>
<dbReference type="RefSeq" id="WP_179651409.1">
    <property type="nucleotide sequence ID" value="NZ_JACBZM010000001.1"/>
</dbReference>
<comment type="caution">
    <text evidence="2">The sequence shown here is derived from an EMBL/GenBank/DDBJ whole genome shotgun (WGS) entry which is preliminary data.</text>
</comment>
<accession>A0A7Y9ZM88</accession>
<name>A0A7Y9ZM88_9ACTN</name>
<protein>
    <submittedName>
        <fullName evidence="2">Uncharacterized protein</fullName>
    </submittedName>
</protein>
<feature type="region of interest" description="Disordered" evidence="1">
    <location>
        <begin position="17"/>
        <end position="66"/>
    </location>
</feature>
<dbReference type="Proteomes" id="UP000562045">
    <property type="component" value="Unassembled WGS sequence"/>
</dbReference>
<reference evidence="2 3" key="1">
    <citation type="submission" date="2020-07" db="EMBL/GenBank/DDBJ databases">
        <title>Sequencing the genomes of 1000 actinobacteria strains.</title>
        <authorList>
            <person name="Klenk H.-P."/>
        </authorList>
    </citation>
    <scope>NUCLEOTIDE SEQUENCE [LARGE SCALE GENOMIC DNA]</scope>
    <source>
        <strain evidence="2 3">DSM 15131</strain>
    </source>
</reference>
<dbReference type="AlphaFoldDB" id="A0A7Y9ZM88"/>
<proteinExistence type="predicted"/>
<organism evidence="2 3">
    <name type="scientific">Nocardioides aromaticivorans</name>
    <dbReference type="NCBI Taxonomy" id="200618"/>
    <lineage>
        <taxon>Bacteria</taxon>
        <taxon>Bacillati</taxon>
        <taxon>Actinomycetota</taxon>
        <taxon>Actinomycetes</taxon>
        <taxon>Propionibacteriales</taxon>
        <taxon>Nocardioidaceae</taxon>
        <taxon>Nocardioides</taxon>
    </lineage>
</organism>
<evidence type="ECO:0000313" key="3">
    <source>
        <dbReference type="Proteomes" id="UP000562045"/>
    </source>
</evidence>
<evidence type="ECO:0000256" key="1">
    <source>
        <dbReference type="SAM" id="MobiDB-lite"/>
    </source>
</evidence>